<keyword evidence="3" id="KW-0808">Transferase</keyword>
<dbReference type="GO" id="GO:0008453">
    <property type="term" value="F:alanine-glyoxylate transaminase activity"/>
    <property type="evidence" value="ECO:0007669"/>
    <property type="project" value="TreeGrafter"/>
</dbReference>
<dbReference type="AlphaFoldDB" id="A0A0F9HGN7"/>
<dbReference type="GO" id="GO:0005777">
    <property type="term" value="C:peroxisome"/>
    <property type="evidence" value="ECO:0007669"/>
    <property type="project" value="TreeGrafter"/>
</dbReference>
<sequence length="164" mass="18659">MPVRRNYLEYLAMLPGPTNVPERVMRAMFTHIINHRSQDFVELYTEVIEKTQEVFQTKNDVVALSSSGTGAVEASVVNLIKKGDKVEIVSVSCNRKGKCGFREPSCVGEIGTVSDDRSQFREISVRFNKDNWCTFHPQNLLHITYQTTMRFAIREAVAMLRGTK</sequence>
<dbReference type="EMBL" id="LAZR01022745">
    <property type="protein sequence ID" value="KKL80810.1"/>
    <property type="molecule type" value="Genomic_DNA"/>
</dbReference>
<dbReference type="InterPro" id="IPR015424">
    <property type="entry name" value="PyrdxlP-dep_Trfase"/>
</dbReference>
<reference evidence="5" key="1">
    <citation type="journal article" date="2015" name="Nature">
        <title>Complex archaea that bridge the gap between prokaryotes and eukaryotes.</title>
        <authorList>
            <person name="Spang A."/>
            <person name="Saw J.H."/>
            <person name="Jorgensen S.L."/>
            <person name="Zaremba-Niedzwiedzka K."/>
            <person name="Martijn J."/>
            <person name="Lind A.E."/>
            <person name="van Eijk R."/>
            <person name="Schleper C."/>
            <person name="Guy L."/>
            <person name="Ettema T.J."/>
        </authorList>
    </citation>
    <scope>NUCLEOTIDE SEQUENCE</scope>
</reference>
<keyword evidence="2" id="KW-0032">Aminotransferase</keyword>
<protein>
    <recommendedName>
        <fullName evidence="6">Aminotransferase class V domain-containing protein</fullName>
    </recommendedName>
</protein>
<proteinExistence type="predicted"/>
<evidence type="ECO:0000256" key="3">
    <source>
        <dbReference type="ARBA" id="ARBA00022679"/>
    </source>
</evidence>
<dbReference type="SUPFAM" id="SSF53383">
    <property type="entry name" value="PLP-dependent transferases"/>
    <property type="match status" value="1"/>
</dbReference>
<dbReference type="GO" id="GO:0004760">
    <property type="term" value="F:L-serine-pyruvate transaminase activity"/>
    <property type="evidence" value="ECO:0007669"/>
    <property type="project" value="TreeGrafter"/>
</dbReference>
<evidence type="ECO:0000313" key="5">
    <source>
        <dbReference type="EMBL" id="KKL80810.1"/>
    </source>
</evidence>
<dbReference type="PANTHER" id="PTHR21152">
    <property type="entry name" value="AMINOTRANSFERASE CLASS V"/>
    <property type="match status" value="1"/>
</dbReference>
<evidence type="ECO:0000256" key="4">
    <source>
        <dbReference type="ARBA" id="ARBA00022898"/>
    </source>
</evidence>
<evidence type="ECO:0000256" key="2">
    <source>
        <dbReference type="ARBA" id="ARBA00022576"/>
    </source>
</evidence>
<evidence type="ECO:0000256" key="1">
    <source>
        <dbReference type="ARBA" id="ARBA00001933"/>
    </source>
</evidence>
<organism evidence="5">
    <name type="scientific">marine sediment metagenome</name>
    <dbReference type="NCBI Taxonomy" id="412755"/>
    <lineage>
        <taxon>unclassified sequences</taxon>
        <taxon>metagenomes</taxon>
        <taxon>ecological metagenomes</taxon>
    </lineage>
</organism>
<accession>A0A0F9HGN7</accession>
<comment type="caution">
    <text evidence="5">The sequence shown here is derived from an EMBL/GenBank/DDBJ whole genome shotgun (WGS) entry which is preliminary data.</text>
</comment>
<comment type="cofactor">
    <cofactor evidence="1">
        <name>pyridoxal 5'-phosphate</name>
        <dbReference type="ChEBI" id="CHEBI:597326"/>
    </cofactor>
</comment>
<dbReference type="InterPro" id="IPR015421">
    <property type="entry name" value="PyrdxlP-dep_Trfase_major"/>
</dbReference>
<evidence type="ECO:0008006" key="6">
    <source>
        <dbReference type="Google" id="ProtNLM"/>
    </source>
</evidence>
<keyword evidence="4" id="KW-0663">Pyridoxal phosphate</keyword>
<name>A0A0F9HGN7_9ZZZZ</name>
<dbReference type="Gene3D" id="3.40.640.10">
    <property type="entry name" value="Type I PLP-dependent aspartate aminotransferase-like (Major domain)"/>
    <property type="match status" value="1"/>
</dbReference>
<gene>
    <name evidence="5" type="ORF">LCGC14_2001020</name>
</gene>
<dbReference type="PANTHER" id="PTHR21152:SF24">
    <property type="entry name" value="ALANINE--GLYOXYLATE AMINOTRANSFERASE 1"/>
    <property type="match status" value="1"/>
</dbReference>
<dbReference type="GO" id="GO:0019265">
    <property type="term" value="P:glycine biosynthetic process, by transamination of glyoxylate"/>
    <property type="evidence" value="ECO:0007669"/>
    <property type="project" value="TreeGrafter"/>
</dbReference>